<dbReference type="Pfam" id="PF05489">
    <property type="entry name" value="Phage_tail_X"/>
    <property type="match status" value="1"/>
</dbReference>
<proteinExistence type="predicted"/>
<accession>A0ABQ6QAI5</accession>
<comment type="caution">
    <text evidence="1">The sequence shown here is derived from an EMBL/GenBank/DDBJ whole genome shotgun (WGS) entry which is preliminary data.</text>
</comment>
<reference evidence="2" key="1">
    <citation type="submission" date="2023-07" db="EMBL/GenBank/DDBJ databases">
        <title>Genome sequence of Stenotrophomonas sp. Alg010 isolated from Sargassum waste.</title>
        <authorList>
            <person name="Mohapatra"/>
            <person name="B.R."/>
        </authorList>
    </citation>
    <scope>NUCLEOTIDE SEQUENCE [LARGE SCALE GENOMIC DNA]</scope>
    <source>
        <strain evidence="2">Alg010</strain>
    </source>
</reference>
<keyword evidence="2" id="KW-1185">Reference proteome</keyword>
<protein>
    <submittedName>
        <fullName evidence="1">Tail protein X</fullName>
    </submittedName>
</protein>
<sequence>MRVIAQQGDTLDALCFRHLGTTAGTVEKALALNYGISLLGPVLPMGTEVDLPDVPASPTGAATRPLVQLWD</sequence>
<evidence type="ECO:0000313" key="2">
    <source>
        <dbReference type="Proteomes" id="UP001306668"/>
    </source>
</evidence>
<dbReference type="InterPro" id="IPR008861">
    <property type="entry name" value="GpX-like"/>
</dbReference>
<gene>
    <name evidence="1" type="ORF">STENOSP10_12540</name>
</gene>
<organism evidence="1 2">
    <name type="scientific">Stenotrophomonas sepilia</name>
    <dbReference type="NCBI Taxonomy" id="2860290"/>
    <lineage>
        <taxon>Bacteria</taxon>
        <taxon>Pseudomonadati</taxon>
        <taxon>Pseudomonadota</taxon>
        <taxon>Gammaproteobacteria</taxon>
        <taxon>Lysobacterales</taxon>
        <taxon>Lysobacteraceae</taxon>
        <taxon>Stenotrophomonas</taxon>
        <taxon>Stenotrophomonas maltophilia group</taxon>
    </lineage>
</organism>
<dbReference type="Proteomes" id="UP001306668">
    <property type="component" value="Unassembled WGS sequence"/>
</dbReference>
<dbReference type="EMBL" id="BTRJ01000009">
    <property type="protein sequence ID" value="GMR27035.1"/>
    <property type="molecule type" value="Genomic_DNA"/>
</dbReference>
<dbReference type="RefSeq" id="WP_171956268.1">
    <property type="nucleotide sequence ID" value="NZ_BTRJ01000009.1"/>
</dbReference>
<evidence type="ECO:0000313" key="1">
    <source>
        <dbReference type="EMBL" id="GMR27035.1"/>
    </source>
</evidence>
<name>A0ABQ6QAI5_9GAMM</name>